<dbReference type="PATRIC" id="fig|1330330.3.peg.177"/>
<dbReference type="Proteomes" id="UP000035159">
    <property type="component" value="Chromosome"/>
</dbReference>
<dbReference type="KEGG" id="kpf:IX53_00915"/>
<evidence type="ECO:0000313" key="1">
    <source>
        <dbReference type="EMBL" id="AKI96618.1"/>
    </source>
</evidence>
<sequence>MENRPLSLRPKKNGSTSRQWAIVALFVDEGFSVSRALGYLRISRSTYYYKPKGYSRKTDDEEILKEIEELKRELPYW</sequence>
<dbReference type="EMBL" id="CP011232">
    <property type="protein sequence ID" value="AKI96618.1"/>
    <property type="molecule type" value="Genomic_DNA"/>
</dbReference>
<proteinExistence type="predicted"/>
<reference evidence="1 2" key="1">
    <citation type="submission" date="2015-04" db="EMBL/GenBank/DDBJ databases">
        <title>Complete Genome Sequence of Kosmotoga pacifica SLHLJ1.</title>
        <authorList>
            <person name="Jiang L.J."/>
            <person name="Shao Z.Z."/>
            <person name="Jebbar M."/>
        </authorList>
    </citation>
    <scope>NUCLEOTIDE SEQUENCE [LARGE SCALE GENOMIC DNA]</scope>
    <source>
        <strain evidence="1 2">SLHLJ1</strain>
    </source>
</reference>
<organism evidence="1 2">
    <name type="scientific">Kosmotoga pacifica</name>
    <dbReference type="NCBI Taxonomy" id="1330330"/>
    <lineage>
        <taxon>Bacteria</taxon>
        <taxon>Thermotogati</taxon>
        <taxon>Thermotogota</taxon>
        <taxon>Thermotogae</taxon>
        <taxon>Kosmotogales</taxon>
        <taxon>Kosmotogaceae</taxon>
        <taxon>Kosmotoga</taxon>
    </lineage>
</organism>
<protein>
    <submittedName>
        <fullName evidence="1">Uncharacterized protein</fullName>
    </submittedName>
</protein>
<gene>
    <name evidence="1" type="ORF">IX53_00915</name>
</gene>
<accession>A0A0G2ZCX2</accession>
<keyword evidence="2" id="KW-1185">Reference proteome</keyword>
<dbReference type="AlphaFoldDB" id="A0A0G2ZCX2"/>
<evidence type="ECO:0000313" key="2">
    <source>
        <dbReference type="Proteomes" id="UP000035159"/>
    </source>
</evidence>
<name>A0A0G2ZCX2_9BACT</name>